<dbReference type="EMBL" id="LAZR01004375">
    <property type="protein sequence ID" value="KKN09181.1"/>
    <property type="molecule type" value="Genomic_DNA"/>
</dbReference>
<name>A0A0F9Q7E9_9ZZZZ</name>
<gene>
    <name evidence="1" type="ORF">LCGC14_1049090</name>
</gene>
<proteinExistence type="predicted"/>
<comment type="caution">
    <text evidence="1">The sequence shown here is derived from an EMBL/GenBank/DDBJ whole genome shotgun (WGS) entry which is preliminary data.</text>
</comment>
<dbReference type="AlphaFoldDB" id="A0A0F9Q7E9"/>
<dbReference type="GO" id="GO:0003700">
    <property type="term" value="F:DNA-binding transcription factor activity"/>
    <property type="evidence" value="ECO:0007669"/>
    <property type="project" value="InterPro"/>
</dbReference>
<evidence type="ECO:0000313" key="1">
    <source>
        <dbReference type="EMBL" id="KKN09181.1"/>
    </source>
</evidence>
<dbReference type="InterPro" id="IPR013325">
    <property type="entry name" value="RNA_pol_sigma_r2"/>
</dbReference>
<organism evidence="1">
    <name type="scientific">marine sediment metagenome</name>
    <dbReference type="NCBI Taxonomy" id="412755"/>
    <lineage>
        <taxon>unclassified sequences</taxon>
        <taxon>metagenomes</taxon>
        <taxon>ecological metagenomes</taxon>
    </lineage>
</organism>
<reference evidence="1" key="1">
    <citation type="journal article" date="2015" name="Nature">
        <title>Complex archaea that bridge the gap between prokaryotes and eukaryotes.</title>
        <authorList>
            <person name="Spang A."/>
            <person name="Saw J.H."/>
            <person name="Jorgensen S.L."/>
            <person name="Zaremba-Niedzwiedzka K."/>
            <person name="Martijn J."/>
            <person name="Lind A.E."/>
            <person name="van Eijk R."/>
            <person name="Schleper C."/>
            <person name="Guy L."/>
            <person name="Ettema T.J."/>
        </authorList>
    </citation>
    <scope>NUCLEOTIDE SEQUENCE</scope>
</reference>
<dbReference type="GO" id="GO:0006352">
    <property type="term" value="P:DNA-templated transcription initiation"/>
    <property type="evidence" value="ECO:0007669"/>
    <property type="project" value="InterPro"/>
</dbReference>
<sequence>MFATIISRALFYYAFHAGAADPEDVAQDVIVNLLKRPHWVRSNMTSYLRVAARNQIYGQQRTESAPSSLNVDWLPAPDPPDDDAVDAVSRLTGEYPDLVAWLIDYSERASYGVTDRVRASRSRRKLREVLAT</sequence>
<accession>A0A0F9Q7E9</accession>
<protein>
    <submittedName>
        <fullName evidence="1">Uncharacterized protein</fullName>
    </submittedName>
</protein>
<dbReference type="SUPFAM" id="SSF88946">
    <property type="entry name" value="Sigma2 domain of RNA polymerase sigma factors"/>
    <property type="match status" value="1"/>
</dbReference>